<dbReference type="FunFam" id="3.40.50.300:FF:000014">
    <property type="entry name" value="DNA polymerase III subunit gamma/tau"/>
    <property type="match status" value="1"/>
</dbReference>
<dbReference type="FunFam" id="1.10.8.60:FF:000013">
    <property type="entry name" value="DNA polymerase III subunit gamma/tau"/>
    <property type="match status" value="1"/>
</dbReference>
<dbReference type="Pfam" id="PF12362">
    <property type="entry name" value="DUF3646"/>
    <property type="match status" value="1"/>
</dbReference>
<keyword evidence="2 11" id="KW-0808">Transferase</keyword>
<keyword evidence="8 11" id="KW-0067">ATP-binding</keyword>
<comment type="caution">
    <text evidence="14">The sequence shown here is derived from an EMBL/GenBank/DDBJ whole genome shotgun (WGS) entry which is preliminary data.</text>
</comment>
<evidence type="ECO:0000256" key="1">
    <source>
        <dbReference type="ARBA" id="ARBA00006360"/>
    </source>
</evidence>
<keyword evidence="4 11" id="KW-0235">DNA replication</keyword>
<evidence type="ECO:0000256" key="3">
    <source>
        <dbReference type="ARBA" id="ARBA00022695"/>
    </source>
</evidence>
<accession>A0A8S8XC12</accession>
<dbReference type="InterPro" id="IPR045085">
    <property type="entry name" value="HLD_clamp_pol_III_gamma_tau"/>
</dbReference>
<dbReference type="AlphaFoldDB" id="A0A8S8XC12"/>
<dbReference type="Gene3D" id="1.20.272.10">
    <property type="match status" value="1"/>
</dbReference>
<feature type="region of interest" description="Disordered" evidence="12">
    <location>
        <begin position="574"/>
        <end position="593"/>
    </location>
</feature>
<evidence type="ECO:0000256" key="8">
    <source>
        <dbReference type="ARBA" id="ARBA00022840"/>
    </source>
</evidence>
<dbReference type="Pfam" id="PF13177">
    <property type="entry name" value="DNA_pol3_delta2"/>
    <property type="match status" value="1"/>
</dbReference>
<protein>
    <recommendedName>
        <fullName evidence="11">DNA polymerase III subunit gamma/tau</fullName>
        <ecNumber evidence="11">2.7.7.7</ecNumber>
    </recommendedName>
</protein>
<dbReference type="NCBIfam" id="NF006585">
    <property type="entry name" value="PRK09111.1"/>
    <property type="match status" value="1"/>
</dbReference>
<dbReference type="SUPFAM" id="SSF48019">
    <property type="entry name" value="post-AAA+ oligomerization domain-like"/>
    <property type="match status" value="1"/>
</dbReference>
<dbReference type="GO" id="GO:0009360">
    <property type="term" value="C:DNA polymerase III complex"/>
    <property type="evidence" value="ECO:0007669"/>
    <property type="project" value="InterPro"/>
</dbReference>
<evidence type="ECO:0000256" key="9">
    <source>
        <dbReference type="ARBA" id="ARBA00022932"/>
    </source>
</evidence>
<dbReference type="FunFam" id="1.20.272.10:FF:000003">
    <property type="entry name" value="DNA polymerase III subunit gamma/tau"/>
    <property type="match status" value="1"/>
</dbReference>
<evidence type="ECO:0000256" key="4">
    <source>
        <dbReference type="ARBA" id="ARBA00022705"/>
    </source>
</evidence>
<evidence type="ECO:0000256" key="10">
    <source>
        <dbReference type="ARBA" id="ARBA00049244"/>
    </source>
</evidence>
<dbReference type="SUPFAM" id="SSF52540">
    <property type="entry name" value="P-loop containing nucleoside triphosphate hydrolases"/>
    <property type="match status" value="1"/>
</dbReference>
<proteinExistence type="inferred from homology"/>
<name>A0A8S8XC12_9PROT</name>
<dbReference type="EMBL" id="BOPV01000001">
    <property type="protein sequence ID" value="GIL39371.1"/>
    <property type="molecule type" value="Genomic_DNA"/>
</dbReference>
<evidence type="ECO:0000256" key="7">
    <source>
        <dbReference type="ARBA" id="ARBA00022833"/>
    </source>
</evidence>
<comment type="function">
    <text evidence="11">DNA polymerase III is a complex, multichain enzyme responsible for most of the replicative synthesis in bacteria. This DNA polymerase also exhibits 3' to 5' exonuclease activity.</text>
</comment>
<dbReference type="SMART" id="SM00382">
    <property type="entry name" value="AAA"/>
    <property type="match status" value="1"/>
</dbReference>
<sequence>MSLDLGAGATPSSATEENAKAYRVLARKYRPSTFAELIGQDALVRTLTNAFAQNRIAHAFMLTGVRGVGKTTTARIVARALNCIGPDGTGGPTIQPCGVCEPCRAIAADRHVDVIEMDAASRTGVDDVRELIDGVRYAPASARYKVYIVDEVHMLSKQAFNALLKTLEEPPPHVKFVFATTEIRKVPVTVLSRCQRFDLRRVDGSVLTKHFAGIAQQENAEIDSEALDLIARAADGSVRDGLSLLDQAISRGAGKVDVAQVRDMLGLADRAIVIDLFEATMRGDAQAALDISQSLHAAGADPSVVLQDLLEFTHLLTRLKLTPGTAGAGLGESERVRGGALADKLSMPILTRAWQLLLKGLGEVQQAPTPQAAFEMVLLRLVFAADLPTPGDLVRQLTEQNAGNAPAPRGNGGGGGVVLGGGATAVARAEPLAQPMLSAEPQAYAAEPQALEKMPADWRAAVELFAKYRQGQLNYHLATNAKLVRFEAGRIELNVLPAAPRDLASRVGSMLSEWTGTRWMVTISSAPGEASLSEQDAAKESAALQEAKVHPTVAKLLATFPGAKIVEIRDLAAEANQDTATTTPTDEDPEQSE</sequence>
<dbReference type="InterPro" id="IPR022107">
    <property type="entry name" value="DNA_pol_III_gamma/tau_C"/>
</dbReference>
<evidence type="ECO:0000256" key="12">
    <source>
        <dbReference type="SAM" id="MobiDB-lite"/>
    </source>
</evidence>
<keyword evidence="3 11" id="KW-0548">Nucleotidyltransferase</keyword>
<evidence type="ECO:0000256" key="6">
    <source>
        <dbReference type="ARBA" id="ARBA00022741"/>
    </source>
</evidence>
<dbReference type="InterPro" id="IPR008921">
    <property type="entry name" value="DNA_pol3_clamp-load_cplx_C"/>
</dbReference>
<dbReference type="Pfam" id="PF22608">
    <property type="entry name" value="DNAX_ATPase_lid"/>
    <property type="match status" value="1"/>
</dbReference>
<gene>
    <name evidence="11 14" type="primary">dnaX</name>
    <name evidence="14" type="ORF">TMPK1_16080</name>
</gene>
<dbReference type="EC" id="2.7.7.7" evidence="11"/>
<dbReference type="CDD" id="cd00009">
    <property type="entry name" value="AAA"/>
    <property type="match status" value="1"/>
</dbReference>
<dbReference type="PANTHER" id="PTHR11669">
    <property type="entry name" value="REPLICATION FACTOR C / DNA POLYMERASE III GAMMA-TAU SUBUNIT"/>
    <property type="match status" value="1"/>
</dbReference>
<evidence type="ECO:0000256" key="5">
    <source>
        <dbReference type="ARBA" id="ARBA00022723"/>
    </source>
</evidence>
<dbReference type="GO" id="GO:0005524">
    <property type="term" value="F:ATP binding"/>
    <property type="evidence" value="ECO:0007669"/>
    <property type="project" value="UniProtKB-KW"/>
</dbReference>
<dbReference type="Gene3D" id="1.10.8.60">
    <property type="match status" value="1"/>
</dbReference>
<dbReference type="InterPro" id="IPR022754">
    <property type="entry name" value="DNA_pol_III_gamma-3"/>
</dbReference>
<comment type="subunit">
    <text evidence="11">DNA polymerase III contains a core (composed of alpha, epsilon and theta chains) that associates with a tau subunit. This core dimerizes to form the POLIII' complex. PolIII' associates with the gamma complex (composed of gamma, delta, delta', psi and chi chains) and with the beta chain to form the complete DNA polymerase III complex.</text>
</comment>
<dbReference type="InterPro" id="IPR003593">
    <property type="entry name" value="AAA+_ATPase"/>
</dbReference>
<evidence type="ECO:0000313" key="15">
    <source>
        <dbReference type="Proteomes" id="UP000681075"/>
    </source>
</evidence>
<evidence type="ECO:0000259" key="13">
    <source>
        <dbReference type="SMART" id="SM00382"/>
    </source>
</evidence>
<dbReference type="NCBIfam" id="TIGR02397">
    <property type="entry name" value="dnaX_nterm"/>
    <property type="match status" value="1"/>
</dbReference>
<dbReference type="Proteomes" id="UP000681075">
    <property type="component" value="Unassembled WGS sequence"/>
</dbReference>
<dbReference type="Pfam" id="PF12169">
    <property type="entry name" value="DNA_pol3_gamma3"/>
    <property type="match status" value="1"/>
</dbReference>
<comment type="similarity">
    <text evidence="1 11">Belongs to the DnaX/STICHEL family.</text>
</comment>
<feature type="compositionally biased region" description="Low complexity" evidence="12">
    <location>
        <begin position="574"/>
        <end position="584"/>
    </location>
</feature>
<dbReference type="InterPro" id="IPR050238">
    <property type="entry name" value="DNA_Rep/Repair_Clamp_Loader"/>
</dbReference>
<dbReference type="RefSeq" id="WP_420242477.1">
    <property type="nucleotide sequence ID" value="NZ_BOPV01000001.1"/>
</dbReference>
<organism evidence="14 15">
    <name type="scientific">Roseiterribacter gracilis</name>
    <dbReference type="NCBI Taxonomy" id="2812848"/>
    <lineage>
        <taxon>Bacteria</taxon>
        <taxon>Pseudomonadati</taxon>
        <taxon>Pseudomonadota</taxon>
        <taxon>Alphaproteobacteria</taxon>
        <taxon>Rhodospirillales</taxon>
        <taxon>Roseiterribacteraceae</taxon>
        <taxon>Roseiterribacter</taxon>
    </lineage>
</organism>
<keyword evidence="15" id="KW-1185">Reference proteome</keyword>
<dbReference type="PANTHER" id="PTHR11669:SF0">
    <property type="entry name" value="PROTEIN STICHEL-LIKE 2"/>
    <property type="match status" value="1"/>
</dbReference>
<dbReference type="Gene3D" id="3.40.50.300">
    <property type="entry name" value="P-loop containing nucleotide triphosphate hydrolases"/>
    <property type="match status" value="1"/>
</dbReference>
<keyword evidence="5" id="KW-0479">Metal-binding</keyword>
<dbReference type="InterPro" id="IPR027417">
    <property type="entry name" value="P-loop_NTPase"/>
</dbReference>
<dbReference type="GO" id="GO:0003677">
    <property type="term" value="F:DNA binding"/>
    <property type="evidence" value="ECO:0007669"/>
    <property type="project" value="InterPro"/>
</dbReference>
<comment type="catalytic activity">
    <reaction evidence="10 11">
        <text>DNA(n) + a 2'-deoxyribonucleoside 5'-triphosphate = DNA(n+1) + diphosphate</text>
        <dbReference type="Rhea" id="RHEA:22508"/>
        <dbReference type="Rhea" id="RHEA-COMP:17339"/>
        <dbReference type="Rhea" id="RHEA-COMP:17340"/>
        <dbReference type="ChEBI" id="CHEBI:33019"/>
        <dbReference type="ChEBI" id="CHEBI:61560"/>
        <dbReference type="ChEBI" id="CHEBI:173112"/>
        <dbReference type="EC" id="2.7.7.7"/>
    </reaction>
</comment>
<dbReference type="GO" id="GO:0003887">
    <property type="term" value="F:DNA-directed DNA polymerase activity"/>
    <property type="evidence" value="ECO:0007669"/>
    <property type="project" value="UniProtKB-KW"/>
</dbReference>
<evidence type="ECO:0000256" key="11">
    <source>
        <dbReference type="RuleBase" id="RU364063"/>
    </source>
</evidence>
<feature type="domain" description="AAA+ ATPase" evidence="13">
    <location>
        <begin position="56"/>
        <end position="203"/>
    </location>
</feature>
<keyword evidence="7" id="KW-0862">Zinc</keyword>
<dbReference type="GO" id="GO:0006261">
    <property type="term" value="P:DNA-templated DNA replication"/>
    <property type="evidence" value="ECO:0007669"/>
    <property type="project" value="TreeGrafter"/>
</dbReference>
<dbReference type="CDD" id="cd18137">
    <property type="entry name" value="HLD_clamp_pol_III_gamma_tau"/>
    <property type="match status" value="1"/>
</dbReference>
<dbReference type="InterPro" id="IPR012763">
    <property type="entry name" value="DNA_pol_III_sug/sutau_N"/>
</dbReference>
<keyword evidence="9 11" id="KW-0239">DNA-directed DNA polymerase</keyword>
<evidence type="ECO:0000256" key="2">
    <source>
        <dbReference type="ARBA" id="ARBA00022679"/>
    </source>
</evidence>
<dbReference type="GO" id="GO:0046872">
    <property type="term" value="F:metal ion binding"/>
    <property type="evidence" value="ECO:0007669"/>
    <property type="project" value="UniProtKB-KW"/>
</dbReference>
<reference evidence="14" key="1">
    <citation type="submission" date="2021-02" db="EMBL/GenBank/DDBJ databases">
        <title>Genome sequence of Rhodospirillales sp. strain TMPK1 isolated from soil.</title>
        <authorList>
            <person name="Nakai R."/>
            <person name="Kusada H."/>
            <person name="Tamaki H."/>
        </authorList>
    </citation>
    <scope>NUCLEOTIDE SEQUENCE</scope>
    <source>
        <strain evidence="14">TMPK1</strain>
    </source>
</reference>
<dbReference type="NCBIfam" id="NF004046">
    <property type="entry name" value="PRK05563.1"/>
    <property type="match status" value="1"/>
</dbReference>
<evidence type="ECO:0000313" key="14">
    <source>
        <dbReference type="EMBL" id="GIL39371.1"/>
    </source>
</evidence>
<keyword evidence="6 11" id="KW-0547">Nucleotide-binding</keyword>